<feature type="transmembrane region" description="Helical" evidence="5">
    <location>
        <begin position="393"/>
        <end position="421"/>
    </location>
</feature>
<dbReference type="SUPFAM" id="SSF63712">
    <property type="entry name" value="Nicotinic receptor ligand binding domain-like"/>
    <property type="match status" value="1"/>
</dbReference>
<comment type="similarity">
    <text evidence="5">Belongs to the ligand-gated ion channel (TC 1.A.9) family.</text>
</comment>
<feature type="compositionally biased region" description="Basic and acidic residues" evidence="6">
    <location>
        <begin position="483"/>
        <end position="500"/>
    </location>
</feature>
<dbReference type="InterPro" id="IPR006029">
    <property type="entry name" value="Neurotrans-gated_channel_TM"/>
</dbReference>
<dbReference type="CDD" id="cd19051">
    <property type="entry name" value="LGIC_TM_cation"/>
    <property type="match status" value="1"/>
</dbReference>
<evidence type="ECO:0000256" key="1">
    <source>
        <dbReference type="ARBA" id="ARBA00004141"/>
    </source>
</evidence>
<feature type="transmembrane region" description="Helical" evidence="5">
    <location>
        <begin position="40"/>
        <end position="59"/>
    </location>
</feature>
<evidence type="ECO:0000313" key="10">
    <source>
        <dbReference type="Proteomes" id="UP000735302"/>
    </source>
</evidence>
<feature type="compositionally biased region" description="Polar residues" evidence="6">
    <location>
        <begin position="454"/>
        <end position="464"/>
    </location>
</feature>
<evidence type="ECO:0000256" key="4">
    <source>
        <dbReference type="ARBA" id="ARBA00023136"/>
    </source>
</evidence>
<dbReference type="GO" id="GO:0016020">
    <property type="term" value="C:membrane"/>
    <property type="evidence" value="ECO:0007669"/>
    <property type="project" value="UniProtKB-SubCell"/>
</dbReference>
<dbReference type="InterPro" id="IPR006201">
    <property type="entry name" value="Neur_channel"/>
</dbReference>
<dbReference type="CDD" id="cd18989">
    <property type="entry name" value="LGIC_ECD_cation"/>
    <property type="match status" value="1"/>
</dbReference>
<dbReference type="InterPro" id="IPR036719">
    <property type="entry name" value="Neuro-gated_channel_TM_sf"/>
</dbReference>
<feature type="region of interest" description="Disordered" evidence="6">
    <location>
        <begin position="525"/>
        <end position="546"/>
    </location>
</feature>
<dbReference type="InterPro" id="IPR018000">
    <property type="entry name" value="Neurotransmitter_ion_chnl_CS"/>
</dbReference>
<keyword evidence="4 5" id="KW-0472">Membrane</keyword>
<evidence type="ECO:0000259" key="7">
    <source>
        <dbReference type="Pfam" id="PF02931"/>
    </source>
</evidence>
<feature type="transmembrane region" description="Helical" evidence="5">
    <location>
        <begin position="619"/>
        <end position="640"/>
    </location>
</feature>
<dbReference type="PANTHER" id="PTHR18945">
    <property type="entry name" value="NEUROTRANSMITTER GATED ION CHANNEL"/>
    <property type="match status" value="1"/>
</dbReference>
<comment type="caution">
    <text evidence="9">The sequence shown here is derived from an EMBL/GenBank/DDBJ whole genome shotgun (WGS) entry which is preliminary data.</text>
</comment>
<dbReference type="Gene3D" id="1.20.58.390">
    <property type="entry name" value="Neurotransmitter-gated ion-channel transmembrane domain"/>
    <property type="match status" value="1"/>
</dbReference>
<dbReference type="EMBL" id="BLXT01007988">
    <property type="protein sequence ID" value="GFO45013.1"/>
    <property type="molecule type" value="Genomic_DNA"/>
</dbReference>
<dbReference type="PROSITE" id="PS00236">
    <property type="entry name" value="NEUROTR_ION_CHANNEL"/>
    <property type="match status" value="1"/>
</dbReference>
<dbReference type="Pfam" id="PF02931">
    <property type="entry name" value="Neur_chan_LBD"/>
    <property type="match status" value="1"/>
</dbReference>
<dbReference type="Proteomes" id="UP000735302">
    <property type="component" value="Unassembled WGS sequence"/>
</dbReference>
<evidence type="ECO:0000256" key="6">
    <source>
        <dbReference type="SAM" id="MobiDB-lite"/>
    </source>
</evidence>
<evidence type="ECO:0000256" key="5">
    <source>
        <dbReference type="RuleBase" id="RU000687"/>
    </source>
</evidence>
<gene>
    <name evidence="9" type="ORF">PoB_007151800</name>
</gene>
<keyword evidence="5" id="KW-0407">Ion channel</keyword>
<accession>A0AAV4DL87</accession>
<keyword evidence="10" id="KW-1185">Reference proteome</keyword>
<organism evidence="9 10">
    <name type="scientific">Plakobranchus ocellatus</name>
    <dbReference type="NCBI Taxonomy" id="259542"/>
    <lineage>
        <taxon>Eukaryota</taxon>
        <taxon>Metazoa</taxon>
        <taxon>Spiralia</taxon>
        <taxon>Lophotrochozoa</taxon>
        <taxon>Mollusca</taxon>
        <taxon>Gastropoda</taxon>
        <taxon>Heterobranchia</taxon>
        <taxon>Euthyneura</taxon>
        <taxon>Panpulmonata</taxon>
        <taxon>Sacoglossa</taxon>
        <taxon>Placobranchoidea</taxon>
        <taxon>Plakobranchidae</taxon>
        <taxon>Plakobranchus</taxon>
    </lineage>
</organism>
<dbReference type="InterPro" id="IPR036734">
    <property type="entry name" value="Neur_chan_lig-bd_sf"/>
</dbReference>
<sequence>MFPWDDRGDGHPSDTTLLNTLAPVLIAHGLLTHDGSMHCLGVTLVISSLALTMTTSVYAQDYNHTVQLMRTLLTNYDRSVRPILDQSKVLTISTDMWLAAITRVDEKEQTISVRIYFYLWWQDELLTWTPADHGNITILNPLISQVWIPTFNLAGSSYDQQLLVDTSDITPLTVNYTGTVIWFPNVFLSQLCKMDMTKFPYDEHNCTFLLYTVLFSVDQIDIVHDRVSPRLDQYSENGEWELLSSEVAIHVFVSGISPPVHYIRLSMIIRRRPRFFLLNLLFPTLALSFLNILVFVLPADSGEKVGYSITVLLSVMLMMGVTTDVMPESSDVVPLLHKSSSSPLASTPALASAAAAAAATSAAAAAAAATSAAATKTASPTIPITSFPEFSGFPILITQFLTALTIISVLSVVTTVIILFVHHNQEEDARKKSSALSFIRKLKQKVASKKSVHPSGQSGNTSAQSEHKWNHKGQNGDTLSSSHGKEETAASFEKDRRSEVESSDIENISTNCNSAFLKMMKDEQNSLSIGPPQSEAPSHGGPEALFAPNPHTENQIVKQRHGAGGIASLWHRGKQAGIDRTKVEIPLPQGSSNNDYGVGVENSKTDEFFQQLSKNVNMISFYSFLIAWLAVTLGYMTALFI</sequence>
<dbReference type="SUPFAM" id="SSF90112">
    <property type="entry name" value="Neurotransmitter-gated ion-channel transmembrane pore"/>
    <property type="match status" value="2"/>
</dbReference>
<dbReference type="PRINTS" id="PR00252">
    <property type="entry name" value="NRIONCHANNEL"/>
</dbReference>
<evidence type="ECO:0000256" key="3">
    <source>
        <dbReference type="ARBA" id="ARBA00022989"/>
    </source>
</evidence>
<dbReference type="InterPro" id="IPR038050">
    <property type="entry name" value="Neuro_actylchol_rec"/>
</dbReference>
<feature type="compositionally biased region" description="Polar residues" evidence="6">
    <location>
        <begin position="472"/>
        <end position="482"/>
    </location>
</feature>
<feature type="transmembrane region" description="Helical" evidence="5">
    <location>
        <begin position="275"/>
        <end position="299"/>
    </location>
</feature>
<feature type="domain" description="Neurotransmitter-gated ion-channel ligand-binding" evidence="7">
    <location>
        <begin position="67"/>
        <end position="273"/>
    </location>
</feature>
<feature type="region of interest" description="Disordered" evidence="6">
    <location>
        <begin position="447"/>
        <end position="506"/>
    </location>
</feature>
<dbReference type="Gene3D" id="2.70.170.10">
    <property type="entry name" value="Neurotransmitter-gated ion-channel ligand-binding domain"/>
    <property type="match status" value="1"/>
</dbReference>
<dbReference type="GO" id="GO:0004888">
    <property type="term" value="F:transmembrane signaling receptor activity"/>
    <property type="evidence" value="ECO:0007669"/>
    <property type="project" value="InterPro"/>
</dbReference>
<dbReference type="FunFam" id="2.70.170.10:FF:000028">
    <property type="entry name" value="AcetylCholine Receptor"/>
    <property type="match status" value="1"/>
</dbReference>
<protein>
    <submittedName>
        <fullName evidence="9">Fatty acid-binding-like protein 5</fullName>
    </submittedName>
</protein>
<dbReference type="Pfam" id="PF02932">
    <property type="entry name" value="Neur_chan_memb"/>
    <property type="match status" value="2"/>
</dbReference>
<comment type="subcellular location">
    <subcellularLocation>
        <location evidence="1">Membrane</location>
        <topology evidence="1">Multi-pass membrane protein</topology>
    </subcellularLocation>
</comment>
<dbReference type="AlphaFoldDB" id="A0AAV4DL87"/>
<dbReference type="GO" id="GO:0005230">
    <property type="term" value="F:extracellular ligand-gated monoatomic ion channel activity"/>
    <property type="evidence" value="ECO:0007669"/>
    <property type="project" value="InterPro"/>
</dbReference>
<keyword evidence="5" id="KW-0406">Ion transport</keyword>
<evidence type="ECO:0000259" key="8">
    <source>
        <dbReference type="Pfam" id="PF02932"/>
    </source>
</evidence>
<keyword evidence="5" id="KW-0813">Transport</keyword>
<dbReference type="InterPro" id="IPR006202">
    <property type="entry name" value="Neur_chan_lig-bd"/>
</dbReference>
<keyword evidence="3 5" id="KW-1133">Transmembrane helix</keyword>
<proteinExistence type="inferred from homology"/>
<feature type="domain" description="Neurotransmitter-gated ion-channel transmembrane" evidence="8">
    <location>
        <begin position="281"/>
        <end position="337"/>
    </location>
</feature>
<name>A0AAV4DL87_9GAST</name>
<evidence type="ECO:0000313" key="9">
    <source>
        <dbReference type="EMBL" id="GFO45013.1"/>
    </source>
</evidence>
<feature type="domain" description="Neurotransmitter-gated ion-channel transmembrane" evidence="8">
    <location>
        <begin position="386"/>
        <end position="524"/>
    </location>
</feature>
<keyword evidence="2 5" id="KW-0812">Transmembrane</keyword>
<reference evidence="9 10" key="1">
    <citation type="journal article" date="2021" name="Elife">
        <title>Chloroplast acquisition without the gene transfer in kleptoplastic sea slugs, Plakobranchus ocellatus.</title>
        <authorList>
            <person name="Maeda T."/>
            <person name="Takahashi S."/>
            <person name="Yoshida T."/>
            <person name="Shimamura S."/>
            <person name="Takaki Y."/>
            <person name="Nagai Y."/>
            <person name="Toyoda A."/>
            <person name="Suzuki Y."/>
            <person name="Arimoto A."/>
            <person name="Ishii H."/>
            <person name="Satoh N."/>
            <person name="Nishiyama T."/>
            <person name="Hasebe M."/>
            <person name="Maruyama T."/>
            <person name="Minagawa J."/>
            <person name="Obokata J."/>
            <person name="Shigenobu S."/>
        </authorList>
    </citation>
    <scope>NUCLEOTIDE SEQUENCE [LARGE SCALE GENOMIC DNA]</scope>
</reference>
<evidence type="ECO:0000256" key="2">
    <source>
        <dbReference type="ARBA" id="ARBA00022692"/>
    </source>
</evidence>